<evidence type="ECO:0000313" key="3">
    <source>
        <dbReference type="EMBL" id="OWA52322.1"/>
    </source>
</evidence>
<dbReference type="InterPro" id="IPR011989">
    <property type="entry name" value="ARM-like"/>
</dbReference>
<name>A0A9X6NE58_HYPEX</name>
<dbReference type="Pfam" id="PF25757">
    <property type="entry name" value="TPR_DNAAF5"/>
    <property type="match status" value="1"/>
</dbReference>
<evidence type="ECO:0000259" key="1">
    <source>
        <dbReference type="Pfam" id="PF24573"/>
    </source>
</evidence>
<accession>A0A9X6NE58</accession>
<feature type="domain" description="Dynein axonemal assembly factor 5 TPR repeats" evidence="2">
    <location>
        <begin position="97"/>
        <end position="266"/>
    </location>
</feature>
<protein>
    <submittedName>
        <fullName evidence="3">Dynein assembly factor 5, axonemal</fullName>
    </submittedName>
</protein>
<dbReference type="InterPro" id="IPR056497">
    <property type="entry name" value="HEAT_DAAF5"/>
</dbReference>
<sequence>MVEIGLKSSSRQIKLKALNDLLIRVSTSSGGNICDDPEWDECAMTEMCKDVIALMADLSETIQEKAIVFYEQIISARVCVDGSLPNLFNLLRNRLGSKMRFYINDCLAVLEKTLADPFAGVRTASCQCLITLVPHVPSEFFTLSDSILDVLIATYTHNQAKVRAIHTTAMGYVLHFGNGKRVSEVWRLLAQRVLDSHHSVRQSAYAVLHFWMTHLRDRYSYWNRLVPLLLSGLFDELSEVQTEARRLWREVGEQYAEENRDEIKDRYDDEVDVPNYPPEETRPVLGCRVLVQRIFFNVVPSVLNDLKDWQENVAKGENQVVVAEVWKCAKLLGHFIEPNVYCELLVRPMEEASHLVLLSGILQGITLENFRLISESILKGIYRLSRTEQLAQQFYCLECVRRAIRLFSLSVGDSGYAIFRILATIDGLAAGTHLKAEVSQITKELAERLNLTRPESLYPSFAAEFLTEITGGNETELWLNSSLELKILQCFLLKAGLAVFLEHFNILHTPLKTNLQVVANVQIRYDIYRLIIDIIQVQEDDSSSRLKQVDWNLVPDFFFATMTWKAGRSNAIARAACCCCLAVLLDREIIDMKTIGAIKKEVITRVIALSRDECQETQRAISRIARLTIRSTGVFSDIKTLYPIFMKGLDESDAVRSECLSGLKDIFSVTEKMTENEIKNFRPDLEEICRVLFIHLGDPKENTLLEPEEFFLKGL</sequence>
<proteinExistence type="predicted"/>
<dbReference type="InterPro" id="IPR052623">
    <property type="entry name" value="DAAF5"/>
</dbReference>
<dbReference type="PANTHER" id="PTHR16216">
    <property type="entry name" value="DYNEIN ASSEMBLY FACTOR 5, AXONEMAL"/>
    <property type="match status" value="1"/>
</dbReference>
<evidence type="ECO:0000259" key="2">
    <source>
        <dbReference type="Pfam" id="PF25757"/>
    </source>
</evidence>
<dbReference type="GO" id="GO:0045505">
    <property type="term" value="F:dynein intermediate chain binding"/>
    <property type="evidence" value="ECO:0007669"/>
    <property type="project" value="TreeGrafter"/>
</dbReference>
<dbReference type="PANTHER" id="PTHR16216:SF2">
    <property type="entry name" value="DYNEIN AXONEMAL ASSEMBLY FACTOR 5"/>
    <property type="match status" value="1"/>
</dbReference>
<gene>
    <name evidence="3" type="ORF">BV898_16779</name>
</gene>
<organism evidence="3 4">
    <name type="scientific">Hypsibius exemplaris</name>
    <name type="common">Freshwater tardigrade</name>
    <dbReference type="NCBI Taxonomy" id="2072580"/>
    <lineage>
        <taxon>Eukaryota</taxon>
        <taxon>Metazoa</taxon>
        <taxon>Ecdysozoa</taxon>
        <taxon>Tardigrada</taxon>
        <taxon>Eutardigrada</taxon>
        <taxon>Parachela</taxon>
        <taxon>Hypsibioidea</taxon>
        <taxon>Hypsibiidae</taxon>
        <taxon>Hypsibius</taxon>
    </lineage>
</organism>
<dbReference type="SUPFAM" id="SSF48371">
    <property type="entry name" value="ARM repeat"/>
    <property type="match status" value="1"/>
</dbReference>
<dbReference type="Pfam" id="PF24573">
    <property type="entry name" value="HEAT_DAAF5"/>
    <property type="match status" value="2"/>
</dbReference>
<keyword evidence="4" id="KW-1185">Reference proteome</keyword>
<dbReference type="EMBL" id="MTYJ01000262">
    <property type="protein sequence ID" value="OWA52322.1"/>
    <property type="molecule type" value="Genomic_DNA"/>
</dbReference>
<dbReference type="Gene3D" id="1.25.10.10">
    <property type="entry name" value="Leucine-rich Repeat Variant"/>
    <property type="match status" value="1"/>
</dbReference>
<evidence type="ECO:0000313" key="4">
    <source>
        <dbReference type="Proteomes" id="UP000192578"/>
    </source>
</evidence>
<dbReference type="GO" id="GO:0003341">
    <property type="term" value="P:cilium movement"/>
    <property type="evidence" value="ECO:0007669"/>
    <property type="project" value="TreeGrafter"/>
</dbReference>
<reference evidence="4" key="1">
    <citation type="submission" date="2017-01" db="EMBL/GenBank/DDBJ databases">
        <title>Comparative genomics of anhydrobiosis in the tardigrade Hypsibius dujardini.</title>
        <authorList>
            <person name="Yoshida Y."/>
            <person name="Koutsovoulos G."/>
            <person name="Laetsch D."/>
            <person name="Stevens L."/>
            <person name="Kumar S."/>
            <person name="Horikawa D."/>
            <person name="Ishino K."/>
            <person name="Komine S."/>
            <person name="Tomita M."/>
            <person name="Blaxter M."/>
            <person name="Arakawa K."/>
        </authorList>
    </citation>
    <scope>NUCLEOTIDE SEQUENCE [LARGE SCALE GENOMIC DNA]</scope>
    <source>
        <strain evidence="4">Z151</strain>
    </source>
</reference>
<dbReference type="OrthoDB" id="413572at2759"/>
<dbReference type="AlphaFoldDB" id="A0A9X6NE58"/>
<feature type="domain" description="Dynein axonemal assembly factor 5 HEAT-repeat" evidence="1">
    <location>
        <begin position="315"/>
        <end position="427"/>
    </location>
</feature>
<dbReference type="GO" id="GO:0036158">
    <property type="term" value="P:outer dynein arm assembly"/>
    <property type="evidence" value="ECO:0007669"/>
    <property type="project" value="TreeGrafter"/>
</dbReference>
<dbReference type="GO" id="GO:0036159">
    <property type="term" value="P:inner dynein arm assembly"/>
    <property type="evidence" value="ECO:0007669"/>
    <property type="project" value="TreeGrafter"/>
</dbReference>
<dbReference type="Proteomes" id="UP000192578">
    <property type="component" value="Unassembled WGS sequence"/>
</dbReference>
<feature type="domain" description="Dynein axonemal assembly factor 5 HEAT-repeat" evidence="1">
    <location>
        <begin position="275"/>
        <end position="312"/>
    </location>
</feature>
<comment type="caution">
    <text evidence="3">The sequence shown here is derived from an EMBL/GenBank/DDBJ whole genome shotgun (WGS) entry which is preliminary data.</text>
</comment>
<dbReference type="InterPro" id="IPR016024">
    <property type="entry name" value="ARM-type_fold"/>
</dbReference>
<dbReference type="GO" id="GO:0005737">
    <property type="term" value="C:cytoplasm"/>
    <property type="evidence" value="ECO:0007669"/>
    <property type="project" value="TreeGrafter"/>
</dbReference>
<dbReference type="InterPro" id="IPR057978">
    <property type="entry name" value="TPR_DAAF5"/>
</dbReference>